<dbReference type="Proteomes" id="UP000663193">
    <property type="component" value="Chromosome 3"/>
</dbReference>
<dbReference type="AlphaFoldDB" id="A0A7U2EUM6"/>
<dbReference type="PANTHER" id="PTHR43245:SF51">
    <property type="entry name" value="SHORT CHAIN DEHYDROGENASE_REDUCTASE FAMILY 42E, MEMBER 2"/>
    <property type="match status" value="1"/>
</dbReference>
<reference evidence="5" key="1">
    <citation type="journal article" date="2021" name="BMC Genomics">
        <title>Chromosome-level genome assembly and manually-curated proteome of model necrotroph Parastagonospora nodorum Sn15 reveals a genome-wide trove of candidate effector homologs, and redundancy of virulence-related functions within an accessory chromosome.</title>
        <authorList>
            <person name="Bertazzoni S."/>
            <person name="Jones D.A.B."/>
            <person name="Phan H.T."/>
            <person name="Tan K.-C."/>
            <person name="Hane J.K."/>
        </authorList>
    </citation>
    <scope>NUCLEOTIDE SEQUENCE [LARGE SCALE GENOMIC DNA]</scope>
    <source>
        <strain evidence="5">SN15 / ATCC MYA-4574 / FGSC 10173)</strain>
    </source>
</reference>
<evidence type="ECO:0000313" key="5">
    <source>
        <dbReference type="Proteomes" id="UP000663193"/>
    </source>
</evidence>
<sequence length="360" mass="38736">MSHTNILITGGCGFLGTSLISALLATNRYSITAIDITPPSLGTRTFPTTVRYVRADVLDPSALATVFAEAQPAIVIHAVGVFPVGVARYSMKGKDAVFKVNVEGTRNVVNASRECGARGLVYTSSTTVVVDDLANDFRNVDENWPAGNVDTSYGQSKALAEEAVLAANDEAFKTCVLRVAPMFGENDTLFIPTVHGLIAAGQTAFVIGTAENLQDFVYVGNAADAHVLAVANLLNSQTVAGEALFISNGEPISLRDLCLAIWKEFGHVPKYSVRIPEGMAWWIAVITEVAGWVTGIEGTLSRGVVSEACRDRYVSIVKAGRLLGYRPRVGLVEAVKISCEHYQKRIQSRSVVSRNAEEWR</sequence>
<proteinExistence type="inferred from homology"/>
<evidence type="ECO:0000259" key="3">
    <source>
        <dbReference type="Pfam" id="PF01073"/>
    </source>
</evidence>
<keyword evidence="5" id="KW-1185">Reference proteome</keyword>
<dbReference type="PANTHER" id="PTHR43245">
    <property type="entry name" value="BIFUNCTIONAL POLYMYXIN RESISTANCE PROTEIN ARNA"/>
    <property type="match status" value="1"/>
</dbReference>
<feature type="domain" description="3-beta hydroxysteroid dehydrogenase/isomerase" evidence="3">
    <location>
        <begin position="7"/>
        <end position="275"/>
    </location>
</feature>
<protein>
    <recommendedName>
        <fullName evidence="3">3-beta hydroxysteroid dehydrogenase/isomerase domain-containing protein</fullName>
    </recommendedName>
</protein>
<dbReference type="Gene3D" id="3.40.50.720">
    <property type="entry name" value="NAD(P)-binding Rossmann-like Domain"/>
    <property type="match status" value="1"/>
</dbReference>
<evidence type="ECO:0000256" key="1">
    <source>
        <dbReference type="ARBA" id="ARBA00009219"/>
    </source>
</evidence>
<dbReference type="SUPFAM" id="SSF51735">
    <property type="entry name" value="NAD(P)-binding Rossmann-fold domains"/>
    <property type="match status" value="1"/>
</dbReference>
<accession>A0A7U2EUM6</accession>
<gene>
    <name evidence="4" type="ORF">JI435_033520</name>
</gene>
<organism evidence="4 5">
    <name type="scientific">Phaeosphaeria nodorum (strain SN15 / ATCC MYA-4574 / FGSC 10173)</name>
    <name type="common">Glume blotch fungus</name>
    <name type="synonym">Parastagonospora nodorum</name>
    <dbReference type="NCBI Taxonomy" id="321614"/>
    <lineage>
        <taxon>Eukaryota</taxon>
        <taxon>Fungi</taxon>
        <taxon>Dikarya</taxon>
        <taxon>Ascomycota</taxon>
        <taxon>Pezizomycotina</taxon>
        <taxon>Dothideomycetes</taxon>
        <taxon>Pleosporomycetidae</taxon>
        <taxon>Pleosporales</taxon>
        <taxon>Pleosporineae</taxon>
        <taxon>Phaeosphaeriaceae</taxon>
        <taxon>Parastagonospora</taxon>
    </lineage>
</organism>
<dbReference type="EMBL" id="CP069025">
    <property type="protein sequence ID" value="QRC93111.1"/>
    <property type="molecule type" value="Genomic_DNA"/>
</dbReference>
<dbReference type="GO" id="GO:0006694">
    <property type="term" value="P:steroid biosynthetic process"/>
    <property type="evidence" value="ECO:0007669"/>
    <property type="project" value="InterPro"/>
</dbReference>
<dbReference type="OrthoDB" id="331544at2759"/>
<dbReference type="InterPro" id="IPR036291">
    <property type="entry name" value="NAD(P)-bd_dom_sf"/>
</dbReference>
<dbReference type="InterPro" id="IPR002225">
    <property type="entry name" value="3Beta_OHSteriod_DH/Estase"/>
</dbReference>
<dbReference type="VEuPathDB" id="FungiDB:JI435_033520"/>
<dbReference type="GO" id="GO:0016616">
    <property type="term" value="F:oxidoreductase activity, acting on the CH-OH group of donors, NAD or NADP as acceptor"/>
    <property type="evidence" value="ECO:0007669"/>
    <property type="project" value="InterPro"/>
</dbReference>
<keyword evidence="2" id="KW-0560">Oxidoreductase</keyword>
<evidence type="ECO:0000256" key="2">
    <source>
        <dbReference type="ARBA" id="ARBA00023002"/>
    </source>
</evidence>
<dbReference type="Pfam" id="PF01073">
    <property type="entry name" value="3Beta_HSD"/>
    <property type="match status" value="1"/>
</dbReference>
<evidence type="ECO:0000313" key="4">
    <source>
        <dbReference type="EMBL" id="QRC93111.1"/>
    </source>
</evidence>
<comment type="similarity">
    <text evidence="1">Belongs to the 3-beta-HSD family.</text>
</comment>
<dbReference type="InterPro" id="IPR050177">
    <property type="entry name" value="Lipid_A_modif_metabolic_enz"/>
</dbReference>
<name>A0A7U2EUM6_PHANO</name>